<dbReference type="Gene3D" id="3.40.50.150">
    <property type="entry name" value="Vaccinia Virus protein VP39"/>
    <property type="match status" value="1"/>
</dbReference>
<gene>
    <name evidence="2" type="ORF">HPC62_21600</name>
</gene>
<dbReference type="RefSeq" id="WP_172358461.1">
    <property type="nucleotide sequence ID" value="NZ_CP053661.1"/>
</dbReference>
<dbReference type="AlphaFoldDB" id="A0A6M8BNT7"/>
<keyword evidence="2" id="KW-0808">Transferase</keyword>
<dbReference type="GO" id="GO:0032259">
    <property type="term" value="P:methylation"/>
    <property type="evidence" value="ECO:0007669"/>
    <property type="project" value="UniProtKB-KW"/>
</dbReference>
<dbReference type="InterPro" id="IPR041698">
    <property type="entry name" value="Methyltransf_25"/>
</dbReference>
<dbReference type="InterPro" id="IPR029063">
    <property type="entry name" value="SAM-dependent_MTases_sf"/>
</dbReference>
<dbReference type="EMBL" id="CP053661">
    <property type="protein sequence ID" value="QKD84433.1"/>
    <property type="molecule type" value="Genomic_DNA"/>
</dbReference>
<dbReference type="Pfam" id="PF13649">
    <property type="entry name" value="Methyltransf_25"/>
    <property type="match status" value="1"/>
</dbReference>
<keyword evidence="2" id="KW-0489">Methyltransferase</keyword>
<organism evidence="2 3">
    <name type="scientific">Thermoleptolyngbya sichuanensis A183</name>
    <dbReference type="NCBI Taxonomy" id="2737172"/>
    <lineage>
        <taxon>Bacteria</taxon>
        <taxon>Bacillati</taxon>
        <taxon>Cyanobacteriota</taxon>
        <taxon>Cyanophyceae</taxon>
        <taxon>Oculatellales</taxon>
        <taxon>Oculatellaceae</taxon>
        <taxon>Thermoleptolyngbya</taxon>
        <taxon>Thermoleptolyngbya sichuanensis</taxon>
    </lineage>
</organism>
<dbReference type="PANTHER" id="PTHR43167:SF1">
    <property type="entry name" value="PUTATIVE (AFU_ORTHOLOGUE AFUA_6G01830)-RELATED"/>
    <property type="match status" value="1"/>
</dbReference>
<dbReference type="KEGG" id="theu:HPC62_21600"/>
<accession>A0A6M8BNT7</accession>
<dbReference type="CDD" id="cd02440">
    <property type="entry name" value="AdoMet_MTases"/>
    <property type="match status" value="1"/>
</dbReference>
<name>A0A6M8BNT7_9CYAN</name>
<sequence length="201" mass="21504">MNDIENLNPPAVLAAILADTSALDFQMLSEPLTGALLRSLCASKPGGRFLELGTGTGAATAWMLDGMDAQSTLWTVDCEAGLVAIAQAHLAADPRVSFFVQDGGQFLESLAQQGESFDLIFADTWPGKYTHLDLALSLVKPGGLYLIDDMLPQANWPEGHAPKVDALIADLEQRSEWAIAKLAWASGILLATRRSRLSVNP</sequence>
<keyword evidence="3" id="KW-1185">Reference proteome</keyword>
<evidence type="ECO:0000313" key="3">
    <source>
        <dbReference type="Proteomes" id="UP000505210"/>
    </source>
</evidence>
<dbReference type="PANTHER" id="PTHR43167">
    <property type="entry name" value="PUTATIVE (AFU_ORTHOLOGUE AFUA_6G01830)-RELATED"/>
    <property type="match status" value="1"/>
</dbReference>
<dbReference type="SUPFAM" id="SSF53335">
    <property type="entry name" value="S-adenosyl-L-methionine-dependent methyltransferases"/>
    <property type="match status" value="1"/>
</dbReference>
<reference evidence="2 3" key="1">
    <citation type="submission" date="2020-05" db="EMBL/GenBank/DDBJ databases">
        <title>Complete genome sequence of of a novel Thermoleptolyngbya strain isolated from hot springs of Ganzi, Sichuan China.</title>
        <authorList>
            <person name="Tang J."/>
            <person name="Daroch M."/>
            <person name="Li L."/>
            <person name="Waleron K."/>
            <person name="Waleron M."/>
            <person name="Waleron M."/>
        </authorList>
    </citation>
    <scope>NUCLEOTIDE SEQUENCE [LARGE SCALE GENOMIC DNA]</scope>
    <source>
        <strain evidence="2 3">PKUAC-SCTA183</strain>
    </source>
</reference>
<evidence type="ECO:0000259" key="1">
    <source>
        <dbReference type="Pfam" id="PF13649"/>
    </source>
</evidence>
<feature type="domain" description="Methyltransferase" evidence="1">
    <location>
        <begin position="50"/>
        <end position="143"/>
    </location>
</feature>
<dbReference type="GO" id="GO:0008168">
    <property type="term" value="F:methyltransferase activity"/>
    <property type="evidence" value="ECO:0007669"/>
    <property type="project" value="UniProtKB-KW"/>
</dbReference>
<dbReference type="Proteomes" id="UP000505210">
    <property type="component" value="Chromosome"/>
</dbReference>
<evidence type="ECO:0000313" key="2">
    <source>
        <dbReference type="EMBL" id="QKD84433.1"/>
    </source>
</evidence>
<proteinExistence type="predicted"/>
<protein>
    <submittedName>
        <fullName evidence="2">Methyltransferase domain-containing protein</fullName>
    </submittedName>
</protein>